<accession>A0ACC0VCN7</accession>
<organism evidence="1 2">
    <name type="scientific">Trichothecium roseum</name>
    <dbReference type="NCBI Taxonomy" id="47278"/>
    <lineage>
        <taxon>Eukaryota</taxon>
        <taxon>Fungi</taxon>
        <taxon>Dikarya</taxon>
        <taxon>Ascomycota</taxon>
        <taxon>Pezizomycotina</taxon>
        <taxon>Sordariomycetes</taxon>
        <taxon>Hypocreomycetidae</taxon>
        <taxon>Hypocreales</taxon>
        <taxon>Hypocreales incertae sedis</taxon>
        <taxon>Trichothecium</taxon>
    </lineage>
</organism>
<reference evidence="1" key="1">
    <citation type="submission" date="2022-10" db="EMBL/GenBank/DDBJ databases">
        <title>Complete Genome of Trichothecium roseum strain YXFP-22015, a Plant Pathogen Isolated from Citrus.</title>
        <authorList>
            <person name="Wang Y."/>
            <person name="Zhu L."/>
        </authorList>
    </citation>
    <scope>NUCLEOTIDE SEQUENCE</scope>
    <source>
        <strain evidence="1">YXFP-22015</strain>
    </source>
</reference>
<sequence>MPSTIPYDPSLVLGMIVDHEILENVKAMADAQALSDAMQDELNAMIASRRSLDMTKAELLNLGVDVSDINDALNGDNGLNKRITEKAKAYCAAKIKAEEEIENLRINNGKVKYTPESPVDFVKTEIKSMPLATDSINMDVQYFSLDTNKESSDTFAKQIGGFVSASTSWMGTSYSAEMSSKAQSQISQQMKLHSISGTLVLSVSCTHKNTALLAPLILNVDKGIKVWNHYFPDQKIDPTKPKEMVAAANNDDSGNEKPDSFTIISGVSYGSSFVGMVHVLNTTQTDASQSMNSITSSLQAQMNTGGWFSKFSGGFGVNSAFSNSVKNMLSSQNVTSHVTITCMGTIPSIASNQVQLGVAGFADSDPAKDMEALARLQNATAADQETIQQSAEAARTGQQMVAMKGSQIESTLSALAQIDDQSNKILDINSMMAALEDYISKVTETDTGVPLNYYLKDISKDMLAEMWVAKYYPDQYMVINWDDSDPKEAAMNVNAEKAPALKALEMRPVSANQATRKQLTAVPEGPAAAAEGEVKPEKGGPGEDDKANPDEGRANENEPEVNG</sequence>
<proteinExistence type="predicted"/>
<dbReference type="Proteomes" id="UP001163324">
    <property type="component" value="Chromosome 1"/>
</dbReference>
<keyword evidence="2" id="KW-1185">Reference proteome</keyword>
<evidence type="ECO:0000313" key="2">
    <source>
        <dbReference type="Proteomes" id="UP001163324"/>
    </source>
</evidence>
<gene>
    <name evidence="1" type="ORF">N3K66_000057</name>
</gene>
<evidence type="ECO:0000313" key="1">
    <source>
        <dbReference type="EMBL" id="KAI9903528.1"/>
    </source>
</evidence>
<protein>
    <submittedName>
        <fullName evidence="1">Uncharacterized protein</fullName>
    </submittedName>
</protein>
<name>A0ACC0VCN7_9HYPO</name>
<comment type="caution">
    <text evidence="1">The sequence shown here is derived from an EMBL/GenBank/DDBJ whole genome shotgun (WGS) entry which is preliminary data.</text>
</comment>
<dbReference type="EMBL" id="CM047940">
    <property type="protein sequence ID" value="KAI9903528.1"/>
    <property type="molecule type" value="Genomic_DNA"/>
</dbReference>